<dbReference type="SUPFAM" id="SSF53254">
    <property type="entry name" value="Phosphoglycerate mutase-like"/>
    <property type="match status" value="1"/>
</dbReference>
<evidence type="ECO:0000256" key="1">
    <source>
        <dbReference type="SAM" id="Phobius"/>
    </source>
</evidence>
<keyword evidence="1" id="KW-1133">Transmembrane helix</keyword>
<feature type="signal peptide" evidence="2">
    <location>
        <begin position="1"/>
        <end position="21"/>
    </location>
</feature>
<accession>A0A2C5ZKT8</accession>
<evidence type="ECO:0008006" key="5">
    <source>
        <dbReference type="Google" id="ProtNLM"/>
    </source>
</evidence>
<dbReference type="PANTHER" id="PTHR11567">
    <property type="entry name" value="ACID PHOSPHATASE-RELATED"/>
    <property type="match status" value="1"/>
</dbReference>
<keyword evidence="1" id="KW-0812">Transmembrane</keyword>
<organism evidence="3 4">
    <name type="scientific">Ophiocordyceps australis</name>
    <dbReference type="NCBI Taxonomy" id="1399860"/>
    <lineage>
        <taxon>Eukaryota</taxon>
        <taxon>Fungi</taxon>
        <taxon>Dikarya</taxon>
        <taxon>Ascomycota</taxon>
        <taxon>Pezizomycotina</taxon>
        <taxon>Sordariomycetes</taxon>
        <taxon>Hypocreomycetidae</taxon>
        <taxon>Hypocreales</taxon>
        <taxon>Ophiocordycipitaceae</taxon>
        <taxon>Ophiocordyceps</taxon>
    </lineage>
</organism>
<comment type="caution">
    <text evidence="3">The sequence shown here is derived from an EMBL/GenBank/DDBJ whole genome shotgun (WGS) entry which is preliminary data.</text>
</comment>
<keyword evidence="1" id="KW-0472">Membrane</keyword>
<evidence type="ECO:0000313" key="3">
    <source>
        <dbReference type="EMBL" id="PHH79881.1"/>
    </source>
</evidence>
<protein>
    <recommendedName>
        <fullName evidence="5">Acid phosphatase</fullName>
    </recommendedName>
</protein>
<dbReference type="EMBL" id="NJEU01000171">
    <property type="protein sequence ID" value="PHH79881.1"/>
    <property type="molecule type" value="Genomic_DNA"/>
</dbReference>
<dbReference type="Gene3D" id="3.40.50.1240">
    <property type="entry name" value="Phosphoglycerate mutase-like"/>
    <property type="match status" value="1"/>
</dbReference>
<feature type="transmembrane region" description="Helical" evidence="1">
    <location>
        <begin position="435"/>
        <end position="461"/>
    </location>
</feature>
<keyword evidence="4" id="KW-1185">Reference proteome</keyword>
<keyword evidence="2" id="KW-0732">Signal</keyword>
<dbReference type="Proteomes" id="UP000224854">
    <property type="component" value="Unassembled WGS sequence"/>
</dbReference>
<name>A0A2C5ZKT8_9HYPO</name>
<evidence type="ECO:0000256" key="2">
    <source>
        <dbReference type="SAM" id="SignalP"/>
    </source>
</evidence>
<reference evidence="3 4" key="1">
    <citation type="submission" date="2017-06" db="EMBL/GenBank/DDBJ databases">
        <title>Ant-infecting Ophiocordyceps genomes reveal a high diversity of potential behavioral manipulation genes and a possible major role for enterotoxins.</title>
        <authorList>
            <person name="De Bekker C."/>
            <person name="Evans H.C."/>
            <person name="Brachmann A."/>
            <person name="Hughes D.P."/>
        </authorList>
    </citation>
    <scope>NUCLEOTIDE SEQUENCE [LARGE SCALE GENOMIC DNA]</scope>
    <source>
        <strain evidence="3 4">1348a</strain>
    </source>
</reference>
<dbReference type="OrthoDB" id="258392at2759"/>
<sequence>MPSSPPLVVWLVLLLAALGHAANKERLLGSYIFHRHGDRSAKAWKPVNLTALGAAQVHSSGVFYRDRYLSGSGRFHMAALSPETAVPAQLSVSSPHDVVLHNSAVAFLQGLYPPTAAAADRLANGSLIQSPLHGYQYVPVNGPADSEAALAAPSSRQLEDSAWLQGGSGCSRAQVSSNDYLTTPDYRRDFDDSRAFYQSLLPVINHTYDEAAATFKNAYSIFDLINAASIHNSTIPSSGLVTPAARSQLYHLASVHEWNLAFNASQSVRAIAGAVFAGQVLNSLQALVDARPDAPYLNAQFGPYGTFMAFFGLAQLHAVSSDFMAICDYASSMVFELVTSSDAATVAPQDIFVQFSFANGSAADSGLKLFPLFGQNKLALPWPEFKTAMSSFAVADSKHWCDLCGNTSGKCAAYQASGSGPSSSSSHDSGVSKPVAGVIGALVTLVIILALQATVMLIGGLRLVRKSTIQKNHLTDISAIKA</sequence>
<proteinExistence type="predicted"/>
<feature type="chain" id="PRO_5012270927" description="Acid phosphatase" evidence="2">
    <location>
        <begin position="22"/>
        <end position="482"/>
    </location>
</feature>
<dbReference type="GO" id="GO:0016791">
    <property type="term" value="F:phosphatase activity"/>
    <property type="evidence" value="ECO:0007669"/>
    <property type="project" value="TreeGrafter"/>
</dbReference>
<evidence type="ECO:0000313" key="4">
    <source>
        <dbReference type="Proteomes" id="UP000224854"/>
    </source>
</evidence>
<dbReference type="InterPro" id="IPR050645">
    <property type="entry name" value="Histidine_acid_phosphatase"/>
</dbReference>
<gene>
    <name evidence="3" type="ORF">CDD82_2106</name>
</gene>
<dbReference type="PANTHER" id="PTHR11567:SF142">
    <property type="entry name" value="PHOSPHOGLYCERATE MUTASE-LIKE PROTEIN"/>
    <property type="match status" value="1"/>
</dbReference>
<dbReference type="InterPro" id="IPR029033">
    <property type="entry name" value="His_PPase_superfam"/>
</dbReference>
<dbReference type="AlphaFoldDB" id="A0A2C5ZKT8"/>